<evidence type="ECO:0000313" key="1">
    <source>
        <dbReference type="EMBL" id="VAW20547.1"/>
    </source>
</evidence>
<protein>
    <submittedName>
        <fullName evidence="1">Uncharacterized protein</fullName>
    </submittedName>
</protein>
<accession>A0A3B0U4K9</accession>
<proteinExistence type="predicted"/>
<gene>
    <name evidence="1" type="ORF">MNBD_ALPHA11-802</name>
</gene>
<organism evidence="1">
    <name type="scientific">hydrothermal vent metagenome</name>
    <dbReference type="NCBI Taxonomy" id="652676"/>
    <lineage>
        <taxon>unclassified sequences</taxon>
        <taxon>metagenomes</taxon>
        <taxon>ecological metagenomes</taxon>
    </lineage>
</organism>
<dbReference type="AlphaFoldDB" id="A0A3B0U4K9"/>
<sequence>MTKCPLGSFLKGCERGYFYDWLEAVSRLAPYKIVVLLVEFFNIRH</sequence>
<name>A0A3B0U4K9_9ZZZZ</name>
<dbReference type="EMBL" id="UOEQ01000282">
    <property type="protein sequence ID" value="VAW20547.1"/>
    <property type="molecule type" value="Genomic_DNA"/>
</dbReference>
<reference evidence="1" key="1">
    <citation type="submission" date="2018-06" db="EMBL/GenBank/DDBJ databases">
        <authorList>
            <person name="Zhirakovskaya E."/>
        </authorList>
    </citation>
    <scope>NUCLEOTIDE SEQUENCE</scope>
</reference>